<sequence length="130" mass="13178">MCSSPASGTSGHASRSHLTAAASGPSTAMKGSARSSGRHQSNTWTGRKSAGSSPASDDPCSFPSAAHHSRPGSTAHTRARTSGDLITASKSTSARSVSAMSSRVRTARIASGREAVVRMAEAAELLIPEL</sequence>
<organism evidence="2">
    <name type="scientific">Streptomyces globisporus</name>
    <dbReference type="NCBI Taxonomy" id="1908"/>
    <lineage>
        <taxon>Bacteria</taxon>
        <taxon>Bacillati</taxon>
        <taxon>Actinomycetota</taxon>
        <taxon>Actinomycetes</taxon>
        <taxon>Kitasatosporales</taxon>
        <taxon>Streptomycetaceae</taxon>
        <taxon>Streptomyces</taxon>
    </lineage>
</organism>
<reference evidence="2" key="1">
    <citation type="journal article" date="2020" name="PLoS ONE">
        <title>Isolation and characterization of Streptomyces bacteriophages and Streptomyces strains encoding biosynthetic arsenals: Streptomyces strains and phages for antibiotic discovery.</title>
        <authorList>
            <person name="Montano E.T."/>
            <person name="Nideffer J.F."/>
            <person name="Brumage L."/>
            <person name="Erb M."/>
            <person name="Derman A.I."/>
            <person name="Davis J.P."/>
            <person name="Estrada E."/>
            <person name="Fu S."/>
            <person name="Le D."/>
            <person name="Vuppala A."/>
            <person name="Tran C."/>
            <person name="Luterstein E."/>
            <person name="Lakkaraju S."/>
            <person name="Panchagnula S."/>
            <person name="Ren C."/>
            <person name="Doan J."/>
            <person name="Tran S."/>
            <person name="Soriano J."/>
            <person name="Fujita Y."/>
            <person name="Gutala P."/>
            <person name="Fujii Q."/>
            <person name="Lee M."/>
            <person name="Bui A."/>
            <person name="Villarreal C."/>
            <person name="Shing S.R."/>
            <person name="Kim S."/>
            <person name="Freeman D."/>
            <person name="Racha V."/>
            <person name="Ho A."/>
            <person name="Kumar P."/>
            <person name="Falah K."/>
            <person name="Dawson T."/>
            <person name="Enustun E."/>
            <person name="Prichard A."/>
            <person name="Gomez A."/>
            <person name="Khanna K."/>
            <person name="Trigg S."/>
            <person name="Fernandez L."/>
            <person name="Pogliano K."/>
            <person name="Pogliano J."/>
        </authorList>
    </citation>
    <scope>NUCLEOTIDE SEQUENCE</scope>
    <source>
        <strain evidence="2">QF2</strain>
    </source>
</reference>
<evidence type="ECO:0000313" key="2">
    <source>
        <dbReference type="EMBL" id="MBD2830685.1"/>
    </source>
</evidence>
<feature type="region of interest" description="Disordered" evidence="1">
    <location>
        <begin position="1"/>
        <end position="101"/>
    </location>
</feature>
<dbReference type="EMBL" id="JACWUS010000050">
    <property type="protein sequence ID" value="MBD2830685.1"/>
    <property type="molecule type" value="Genomic_DNA"/>
</dbReference>
<protein>
    <submittedName>
        <fullName evidence="2">Uncharacterized protein</fullName>
    </submittedName>
</protein>
<feature type="compositionally biased region" description="Low complexity" evidence="1">
    <location>
        <begin position="87"/>
        <end position="101"/>
    </location>
</feature>
<gene>
    <name evidence="2" type="ORF">ID875_31900</name>
</gene>
<proteinExistence type="predicted"/>
<feature type="compositionally biased region" description="Polar residues" evidence="1">
    <location>
        <begin position="33"/>
        <end position="55"/>
    </location>
</feature>
<name>A0A927BMX9_STRGL</name>
<evidence type="ECO:0000256" key="1">
    <source>
        <dbReference type="SAM" id="MobiDB-lite"/>
    </source>
</evidence>
<comment type="caution">
    <text evidence="2">The sequence shown here is derived from an EMBL/GenBank/DDBJ whole genome shotgun (WGS) entry which is preliminary data.</text>
</comment>
<dbReference type="AlphaFoldDB" id="A0A927BMX9"/>
<accession>A0A927BMX9</accession>
<feature type="compositionally biased region" description="Polar residues" evidence="1">
    <location>
        <begin position="1"/>
        <end position="17"/>
    </location>
</feature>